<name>A0A328B0A5_9CAUL</name>
<dbReference type="NCBIfam" id="TIGR03177">
    <property type="entry name" value="pilus_cpaB"/>
    <property type="match status" value="1"/>
</dbReference>
<reference evidence="3" key="1">
    <citation type="submission" date="2018-05" db="EMBL/GenBank/DDBJ databases">
        <authorList>
            <person name="Li X."/>
        </authorList>
    </citation>
    <scope>NUCLEOTIDE SEQUENCE [LARGE SCALE GENOMIC DNA]</scope>
    <source>
        <strain evidence="3">HKS-05</strain>
    </source>
</reference>
<protein>
    <submittedName>
        <fullName evidence="2">Flp pilus assembly protein CpaB</fullName>
    </submittedName>
</protein>
<dbReference type="InterPro" id="IPR017592">
    <property type="entry name" value="Pilus_assmbl_Flp-typ_CpaB"/>
</dbReference>
<evidence type="ECO:0000313" key="3">
    <source>
        <dbReference type="Proteomes" id="UP000249842"/>
    </source>
</evidence>
<dbReference type="OrthoDB" id="163768at2"/>
<dbReference type="SMART" id="SM00858">
    <property type="entry name" value="SAF"/>
    <property type="match status" value="1"/>
</dbReference>
<dbReference type="InterPro" id="IPR013974">
    <property type="entry name" value="SAF"/>
</dbReference>
<comment type="caution">
    <text evidence="2">The sequence shown here is derived from an EMBL/GenBank/DDBJ whole genome shotgun (WGS) entry which is preliminary data.</text>
</comment>
<accession>A0A328B0A5</accession>
<dbReference type="InterPro" id="IPR031571">
    <property type="entry name" value="RcpC_dom"/>
</dbReference>
<dbReference type="CDD" id="cd11614">
    <property type="entry name" value="SAF_CpaB_FlgA_like"/>
    <property type="match status" value="1"/>
</dbReference>
<dbReference type="Pfam" id="PF08666">
    <property type="entry name" value="SAF"/>
    <property type="match status" value="1"/>
</dbReference>
<dbReference type="EMBL" id="QFYP01000001">
    <property type="protein sequence ID" value="RAK60810.1"/>
    <property type="molecule type" value="Genomic_DNA"/>
</dbReference>
<sequence length="293" mass="30525">MRNIGFILLIVSLLLGGVAVWGVRNLSAARAAPDNRIGQTTVVVASRPIGFGETLTPELLRVQAWPRGAQPQGSFRTPAELTTGQKRVALSAIAANEPVLATRISGPGGRATLSGVIRGGMRATTIRVNDVFGVAGFVLPGDFVDVLLTRTDAKRPGAAEADMRTDLLLQSVRVLAVDQLANENKNDPVVAKAATIEVTPDQAQKLALAAQVGTLSLALRGAVDPLASAGETGPGTTRIDDLRLAGAVKPQPVRIAARRPVVRRPTPPGAMIQIYRGAQSVVSVLAPREASVG</sequence>
<feature type="domain" description="SAF" evidence="1">
    <location>
        <begin position="40"/>
        <end position="105"/>
    </location>
</feature>
<organism evidence="2 3">
    <name type="scientific">Phenylobacterium hankyongense</name>
    <dbReference type="NCBI Taxonomy" id="1813876"/>
    <lineage>
        <taxon>Bacteria</taxon>
        <taxon>Pseudomonadati</taxon>
        <taxon>Pseudomonadota</taxon>
        <taxon>Alphaproteobacteria</taxon>
        <taxon>Caulobacterales</taxon>
        <taxon>Caulobacteraceae</taxon>
        <taxon>Phenylobacterium</taxon>
    </lineage>
</organism>
<dbReference type="AlphaFoldDB" id="A0A328B0A5"/>
<dbReference type="Proteomes" id="UP000249842">
    <property type="component" value="Unassembled WGS sequence"/>
</dbReference>
<proteinExistence type="predicted"/>
<dbReference type="RefSeq" id="WP_111458102.1">
    <property type="nucleotide sequence ID" value="NZ_QFYP01000001.1"/>
</dbReference>
<gene>
    <name evidence="2" type="primary">cpaB</name>
    <name evidence="2" type="ORF">DJ021_13825</name>
</gene>
<evidence type="ECO:0000259" key="1">
    <source>
        <dbReference type="SMART" id="SM00858"/>
    </source>
</evidence>
<dbReference type="Pfam" id="PF16976">
    <property type="entry name" value="RcpC"/>
    <property type="match status" value="1"/>
</dbReference>
<keyword evidence="3" id="KW-1185">Reference proteome</keyword>
<evidence type="ECO:0000313" key="2">
    <source>
        <dbReference type="EMBL" id="RAK60810.1"/>
    </source>
</evidence>